<evidence type="ECO:0000313" key="2">
    <source>
        <dbReference type="EMBL" id="SVE55454.1"/>
    </source>
</evidence>
<dbReference type="EMBL" id="UINC01225401">
    <property type="protein sequence ID" value="SVE55454.1"/>
    <property type="molecule type" value="Genomic_DNA"/>
</dbReference>
<reference evidence="2" key="1">
    <citation type="submission" date="2018-05" db="EMBL/GenBank/DDBJ databases">
        <authorList>
            <person name="Lanie J.A."/>
            <person name="Ng W.-L."/>
            <person name="Kazmierczak K.M."/>
            <person name="Andrzejewski T.M."/>
            <person name="Davidsen T.M."/>
            <person name="Wayne K.J."/>
            <person name="Tettelin H."/>
            <person name="Glass J.I."/>
            <person name="Rusch D."/>
            <person name="Podicherti R."/>
            <person name="Tsui H.-C.T."/>
            <person name="Winkler M.E."/>
        </authorList>
    </citation>
    <scope>NUCLEOTIDE SEQUENCE</scope>
</reference>
<name>A0A383EFR7_9ZZZZ</name>
<organism evidence="2">
    <name type="scientific">marine metagenome</name>
    <dbReference type="NCBI Taxonomy" id="408172"/>
    <lineage>
        <taxon>unclassified sequences</taxon>
        <taxon>metagenomes</taxon>
        <taxon>ecological metagenomes</taxon>
    </lineage>
</organism>
<dbReference type="GO" id="GO:0003676">
    <property type="term" value="F:nucleic acid binding"/>
    <property type="evidence" value="ECO:0007669"/>
    <property type="project" value="InterPro"/>
</dbReference>
<dbReference type="Pfam" id="PF01336">
    <property type="entry name" value="tRNA_anti-codon"/>
    <property type="match status" value="1"/>
</dbReference>
<protein>
    <recommendedName>
        <fullName evidence="1">OB domain-containing protein</fullName>
    </recommendedName>
</protein>
<feature type="domain" description="OB" evidence="1">
    <location>
        <begin position="2"/>
        <end position="51"/>
    </location>
</feature>
<evidence type="ECO:0000259" key="1">
    <source>
        <dbReference type="Pfam" id="PF01336"/>
    </source>
</evidence>
<proteinExistence type="predicted"/>
<accession>A0A383EFR7</accession>
<dbReference type="Gene3D" id="2.40.50.140">
    <property type="entry name" value="Nucleic acid-binding proteins"/>
    <property type="match status" value="1"/>
</dbReference>
<sequence>MLTDSTGTIPGKMWELVDDFQNRFESGDPVAIKGKVGEFNDLLQLTVTQINRASSKQYGKYGYSPEILLKRVDEPIDSLWKRLIKISDTLKKP</sequence>
<feature type="non-terminal residue" evidence="2">
    <location>
        <position position="93"/>
    </location>
</feature>
<dbReference type="InterPro" id="IPR004365">
    <property type="entry name" value="NA-bd_OB_tRNA"/>
</dbReference>
<dbReference type="AlphaFoldDB" id="A0A383EFR7"/>
<dbReference type="InterPro" id="IPR012340">
    <property type="entry name" value="NA-bd_OB-fold"/>
</dbReference>
<gene>
    <name evidence="2" type="ORF">METZ01_LOCUS508308</name>
</gene>